<protein>
    <submittedName>
        <fullName evidence="1">Uncharacterized protein</fullName>
    </submittedName>
</protein>
<sequence>MHFASAITKRSHNVAASGNEGYRSMSGTRLPPKSLITIHPHFLLHVTAEPLALDNPRLINGAARKFKRRDRQIIRFEKIAQCLACRR</sequence>
<accession>A0A1H8KS19</accession>
<organism evidence="1 3">
    <name type="scientific">Rhizobium tibeticum</name>
    <dbReference type="NCBI Taxonomy" id="501024"/>
    <lineage>
        <taxon>Bacteria</taxon>
        <taxon>Pseudomonadati</taxon>
        <taxon>Pseudomonadota</taxon>
        <taxon>Alphaproteobacteria</taxon>
        <taxon>Hyphomicrobiales</taxon>
        <taxon>Rhizobiaceae</taxon>
        <taxon>Rhizobium/Agrobacterium group</taxon>
        <taxon>Rhizobium</taxon>
    </lineage>
</organism>
<dbReference type="STRING" id="501024.RTCCBAU85039_2623"/>
<keyword evidence="4" id="KW-1185">Reference proteome</keyword>
<dbReference type="EMBL" id="FOCV01000009">
    <property type="protein sequence ID" value="SEN95702.1"/>
    <property type="molecule type" value="Genomic_DNA"/>
</dbReference>
<dbReference type="AlphaFoldDB" id="A0A1H8KS19"/>
<reference evidence="3" key="3">
    <citation type="submission" date="2016-10" db="EMBL/GenBank/DDBJ databases">
        <authorList>
            <person name="Wibberg D."/>
        </authorList>
    </citation>
    <scope>NUCLEOTIDE SEQUENCE [LARGE SCALE GENOMIC DNA]</scope>
</reference>
<evidence type="ECO:0000313" key="3">
    <source>
        <dbReference type="Proteomes" id="UP000183063"/>
    </source>
</evidence>
<name>A0A1H8KS19_9HYPH</name>
<reference evidence="2 4" key="1">
    <citation type="submission" date="2016-10" db="EMBL/GenBank/DDBJ databases">
        <authorList>
            <person name="Varghese N."/>
            <person name="Submissions S."/>
        </authorList>
    </citation>
    <scope>NUCLEOTIDE SEQUENCE [LARGE SCALE GENOMIC DNA]</scope>
    <source>
        <strain evidence="2 4">CGMCC 1.7071</strain>
    </source>
</reference>
<dbReference type="Proteomes" id="UP000198939">
    <property type="component" value="Unassembled WGS sequence"/>
</dbReference>
<reference evidence="1" key="2">
    <citation type="submission" date="2016-10" db="EMBL/GenBank/DDBJ databases">
        <authorList>
            <person name="de Groot N.N."/>
        </authorList>
    </citation>
    <scope>NUCLEOTIDE SEQUENCE [LARGE SCALE GENOMIC DNA]</scope>
    <source>
        <strain evidence="1">CCBAU85039</strain>
    </source>
</reference>
<evidence type="ECO:0000313" key="4">
    <source>
        <dbReference type="Proteomes" id="UP000198939"/>
    </source>
</evidence>
<gene>
    <name evidence="1" type="ORF">RTCCBAU85039_2623</name>
    <name evidence="2" type="ORF">SAMN05216228_1009170</name>
</gene>
<dbReference type="EMBL" id="FNXB01000011">
    <property type="protein sequence ID" value="SEH83581.1"/>
    <property type="molecule type" value="Genomic_DNA"/>
</dbReference>
<evidence type="ECO:0000313" key="2">
    <source>
        <dbReference type="EMBL" id="SEN95702.1"/>
    </source>
</evidence>
<dbReference type="Proteomes" id="UP000183063">
    <property type="component" value="Unassembled WGS sequence"/>
</dbReference>
<proteinExistence type="predicted"/>
<evidence type="ECO:0000313" key="1">
    <source>
        <dbReference type="EMBL" id="SEH83581.1"/>
    </source>
</evidence>